<dbReference type="GO" id="GO:0015199">
    <property type="term" value="F:amino-acid betaine transmembrane transporter activity"/>
    <property type="evidence" value="ECO:0007669"/>
    <property type="project" value="TreeGrafter"/>
</dbReference>
<dbReference type="Proteomes" id="UP000092713">
    <property type="component" value="Unassembled WGS sequence"/>
</dbReference>
<organism evidence="10 11">
    <name type="scientific">Janthinobacterium psychrotolerans</name>
    <dbReference type="NCBI Taxonomy" id="1747903"/>
    <lineage>
        <taxon>Bacteria</taxon>
        <taxon>Pseudomonadati</taxon>
        <taxon>Pseudomonadota</taxon>
        <taxon>Betaproteobacteria</taxon>
        <taxon>Burkholderiales</taxon>
        <taxon>Oxalobacteraceae</taxon>
        <taxon>Janthinobacterium</taxon>
    </lineage>
</organism>
<dbReference type="GO" id="GO:1990961">
    <property type="term" value="P:xenobiotic detoxification by transmembrane export across the plasma membrane"/>
    <property type="evidence" value="ECO:0007669"/>
    <property type="project" value="UniProtKB-ARBA"/>
</dbReference>
<evidence type="ECO:0000256" key="7">
    <source>
        <dbReference type="ARBA" id="ARBA00038032"/>
    </source>
</evidence>
<evidence type="ECO:0000256" key="2">
    <source>
        <dbReference type="ARBA" id="ARBA00022448"/>
    </source>
</evidence>
<keyword evidence="4 8" id="KW-0812">Transmembrane</keyword>
<dbReference type="Gene3D" id="1.10.3730.20">
    <property type="match status" value="1"/>
</dbReference>
<feature type="transmembrane region" description="Helical" evidence="9">
    <location>
        <begin position="25"/>
        <end position="43"/>
    </location>
</feature>
<dbReference type="PATRIC" id="fig|1747903.4.peg.3867"/>
<feature type="transmembrane region" description="Helical" evidence="9">
    <location>
        <begin position="55"/>
        <end position="72"/>
    </location>
</feature>
<evidence type="ECO:0000256" key="6">
    <source>
        <dbReference type="ARBA" id="ARBA00023136"/>
    </source>
</evidence>
<name>A0A1A7C3D1_9BURK</name>
<evidence type="ECO:0000313" key="11">
    <source>
        <dbReference type="Proteomes" id="UP000092713"/>
    </source>
</evidence>
<dbReference type="STRING" id="1747903.ASR47_1014152"/>
<feature type="transmembrane region" description="Helical" evidence="9">
    <location>
        <begin position="106"/>
        <end position="125"/>
    </location>
</feature>
<dbReference type="GO" id="GO:0015220">
    <property type="term" value="F:choline transmembrane transporter activity"/>
    <property type="evidence" value="ECO:0007669"/>
    <property type="project" value="TreeGrafter"/>
</dbReference>
<evidence type="ECO:0000256" key="3">
    <source>
        <dbReference type="ARBA" id="ARBA00022475"/>
    </source>
</evidence>
<evidence type="ECO:0000256" key="8">
    <source>
        <dbReference type="RuleBase" id="RU003942"/>
    </source>
</evidence>
<evidence type="ECO:0000256" key="1">
    <source>
        <dbReference type="ARBA" id="ARBA00004651"/>
    </source>
</evidence>
<feature type="transmembrane region" description="Helical" evidence="9">
    <location>
        <begin position="78"/>
        <end position="99"/>
    </location>
</feature>
<comment type="subcellular location">
    <subcellularLocation>
        <location evidence="1 8">Cell membrane</location>
        <topology evidence="1 8">Multi-pass membrane protein</topology>
    </subcellularLocation>
</comment>
<evidence type="ECO:0000256" key="9">
    <source>
        <dbReference type="SAM" id="Phobius"/>
    </source>
</evidence>
<keyword evidence="5 9" id="KW-1133">Transmembrane helix</keyword>
<protein>
    <submittedName>
        <fullName evidence="10">Small multidrug resistance pump</fullName>
    </submittedName>
</protein>
<reference evidence="10 11" key="1">
    <citation type="submission" date="2016-04" db="EMBL/GenBank/DDBJ databases">
        <title>Draft genome sequence of Janthinobacterium psychrotolerans sp. nov., isolated from freshwater sediments in Denmark.</title>
        <authorList>
            <person name="Gong X."/>
            <person name="Skrivergaard S."/>
            <person name="Korsgaard B.S."/>
            <person name="Schreiber L."/>
            <person name="Marshall I.P."/>
            <person name="Finster K."/>
            <person name="Schramm A."/>
        </authorList>
    </citation>
    <scope>NUCLEOTIDE SEQUENCE [LARGE SCALE GENOMIC DNA]</scope>
    <source>
        <strain evidence="10 11">S3-2</strain>
    </source>
</reference>
<keyword evidence="2" id="KW-0813">Transport</keyword>
<gene>
    <name evidence="10" type="ORF">ASR47_1014152</name>
</gene>
<keyword evidence="6 9" id="KW-0472">Membrane</keyword>
<sequence length="131" mass="14060">MVSNAIHIDKIDDIKQEKNMVPTHYIWLGAAIVSEVAGSAFLARSEQFSRLVPTALVVVFYGFAFYGLGQALKGLPLAVAYAIWGGLGIVLTALLGVLAFKQRLDFPAIIGIVLIVTGVIVMNLFSKTASH</sequence>
<dbReference type="RefSeq" id="WP_425402725.1">
    <property type="nucleotide sequence ID" value="NZ_LOCQ01000049.1"/>
</dbReference>
<comment type="similarity">
    <text evidence="7 8">Belongs to the drug/metabolite transporter (DMT) superfamily. Small multidrug resistance (SMR) (TC 2.A.7.1) family.</text>
</comment>
<dbReference type="SUPFAM" id="SSF103481">
    <property type="entry name" value="Multidrug resistance efflux transporter EmrE"/>
    <property type="match status" value="1"/>
</dbReference>
<dbReference type="Pfam" id="PF00893">
    <property type="entry name" value="Multi_Drug_Res"/>
    <property type="match status" value="1"/>
</dbReference>
<comment type="caution">
    <text evidence="10">The sequence shown here is derived from an EMBL/GenBank/DDBJ whole genome shotgun (WGS) entry which is preliminary data.</text>
</comment>
<dbReference type="GO" id="GO:0031460">
    <property type="term" value="P:glycine betaine transport"/>
    <property type="evidence" value="ECO:0007669"/>
    <property type="project" value="TreeGrafter"/>
</dbReference>
<dbReference type="InterPro" id="IPR000390">
    <property type="entry name" value="Small_drug/metabolite_transptr"/>
</dbReference>
<dbReference type="GO" id="GO:0015297">
    <property type="term" value="F:antiporter activity"/>
    <property type="evidence" value="ECO:0007669"/>
    <property type="project" value="TreeGrafter"/>
</dbReference>
<proteinExistence type="inferred from homology"/>
<dbReference type="PANTHER" id="PTHR30561:SF1">
    <property type="entry name" value="MULTIDRUG TRANSPORTER EMRE"/>
    <property type="match status" value="1"/>
</dbReference>
<keyword evidence="3" id="KW-1003">Cell membrane</keyword>
<evidence type="ECO:0000313" key="10">
    <source>
        <dbReference type="EMBL" id="OBV40237.1"/>
    </source>
</evidence>
<accession>A0A1A7C3D1</accession>
<dbReference type="FunFam" id="1.10.3730.20:FF:000001">
    <property type="entry name" value="Quaternary ammonium compound resistance transporter SugE"/>
    <property type="match status" value="1"/>
</dbReference>
<evidence type="ECO:0000256" key="5">
    <source>
        <dbReference type="ARBA" id="ARBA00022989"/>
    </source>
</evidence>
<dbReference type="PANTHER" id="PTHR30561">
    <property type="entry name" value="SMR FAMILY PROTON-DEPENDENT DRUG EFFLUX TRANSPORTER SUGE"/>
    <property type="match status" value="1"/>
</dbReference>
<dbReference type="AlphaFoldDB" id="A0A1A7C3D1"/>
<dbReference type="EMBL" id="LOCQ01000049">
    <property type="protein sequence ID" value="OBV40237.1"/>
    <property type="molecule type" value="Genomic_DNA"/>
</dbReference>
<dbReference type="InterPro" id="IPR045324">
    <property type="entry name" value="Small_multidrug_res"/>
</dbReference>
<evidence type="ECO:0000256" key="4">
    <source>
        <dbReference type="ARBA" id="ARBA00022692"/>
    </source>
</evidence>
<dbReference type="GO" id="GO:0005886">
    <property type="term" value="C:plasma membrane"/>
    <property type="evidence" value="ECO:0007669"/>
    <property type="project" value="UniProtKB-SubCell"/>
</dbReference>
<dbReference type="InterPro" id="IPR037185">
    <property type="entry name" value="EmrE-like"/>
</dbReference>
<keyword evidence="11" id="KW-1185">Reference proteome</keyword>